<evidence type="ECO:0000313" key="3">
    <source>
        <dbReference type="Proteomes" id="UP001596028"/>
    </source>
</evidence>
<evidence type="ECO:0000259" key="1">
    <source>
        <dbReference type="Pfam" id="PF13788"/>
    </source>
</evidence>
<dbReference type="InterPro" id="IPR025438">
    <property type="entry name" value="DUF4180"/>
</dbReference>
<evidence type="ECO:0000313" key="2">
    <source>
        <dbReference type="EMBL" id="MFC4597872.1"/>
    </source>
</evidence>
<organism evidence="2 3">
    <name type="scientific">Cohnella hongkongensis</name>
    <dbReference type="NCBI Taxonomy" id="178337"/>
    <lineage>
        <taxon>Bacteria</taxon>
        <taxon>Bacillati</taxon>
        <taxon>Bacillota</taxon>
        <taxon>Bacilli</taxon>
        <taxon>Bacillales</taxon>
        <taxon>Paenibacillaceae</taxon>
        <taxon>Cohnella</taxon>
    </lineage>
</organism>
<protein>
    <submittedName>
        <fullName evidence="2">DUF4180 domain-containing protein</fullName>
    </submittedName>
</protein>
<reference evidence="3" key="1">
    <citation type="journal article" date="2019" name="Int. J. Syst. Evol. Microbiol.">
        <title>The Global Catalogue of Microorganisms (GCM) 10K type strain sequencing project: providing services to taxonomists for standard genome sequencing and annotation.</title>
        <authorList>
            <consortium name="The Broad Institute Genomics Platform"/>
            <consortium name="The Broad Institute Genome Sequencing Center for Infectious Disease"/>
            <person name="Wu L."/>
            <person name="Ma J."/>
        </authorList>
    </citation>
    <scope>NUCLEOTIDE SEQUENCE [LARGE SCALE GENOMIC DNA]</scope>
    <source>
        <strain evidence="3">CCUG 49571</strain>
    </source>
</reference>
<proteinExistence type="predicted"/>
<dbReference type="Pfam" id="PF13788">
    <property type="entry name" value="DUF4180"/>
    <property type="match status" value="1"/>
</dbReference>
<name>A0ABV9F7G1_9BACL</name>
<dbReference type="RefSeq" id="WP_378093522.1">
    <property type="nucleotide sequence ID" value="NZ_JBHSEP010000003.1"/>
</dbReference>
<comment type="caution">
    <text evidence="2">The sequence shown here is derived from an EMBL/GenBank/DDBJ whole genome shotgun (WGS) entry which is preliminary data.</text>
</comment>
<dbReference type="EMBL" id="JBHSEP010000003">
    <property type="protein sequence ID" value="MFC4597872.1"/>
    <property type="molecule type" value="Genomic_DNA"/>
</dbReference>
<sequence length="123" mass="13969">MNYQVKELPKAKYVELLSASPPLSTESEALDLIALCGEQETSLLMIRYAALSPDFFNLKTRIAGDIVQKLVNYGIKTVVLVPQAIMEKGRFREMALETNKGRHFRMYEDQEEAEGWLLSSANR</sequence>
<keyword evidence="3" id="KW-1185">Reference proteome</keyword>
<feature type="domain" description="DUF4180" evidence="1">
    <location>
        <begin position="11"/>
        <end position="117"/>
    </location>
</feature>
<accession>A0ABV9F7G1</accession>
<gene>
    <name evidence="2" type="ORF">ACFO3S_06435</name>
</gene>
<dbReference type="Proteomes" id="UP001596028">
    <property type="component" value="Unassembled WGS sequence"/>
</dbReference>